<name>A0A377HFQ0_ECOLX</name>
<evidence type="ECO:0000313" key="2">
    <source>
        <dbReference type="Proteomes" id="UP000255543"/>
    </source>
</evidence>
<gene>
    <name evidence="1" type="primary">qseE_3</name>
    <name evidence="1" type="ORF">NCTC8179_06956</name>
</gene>
<reference evidence="1 2" key="1">
    <citation type="submission" date="2018-06" db="EMBL/GenBank/DDBJ databases">
        <authorList>
            <consortium name="Pathogen Informatics"/>
            <person name="Doyle S."/>
        </authorList>
    </citation>
    <scope>NUCLEOTIDE SEQUENCE [LARGE SCALE GENOMIC DNA]</scope>
    <source>
        <strain evidence="1 2">NCTC8179</strain>
    </source>
</reference>
<accession>A0A377HFQ0</accession>
<proteinExistence type="predicted"/>
<keyword evidence="1" id="KW-0808">Transferase</keyword>
<evidence type="ECO:0000313" key="1">
    <source>
        <dbReference type="EMBL" id="STO41351.1"/>
    </source>
</evidence>
<dbReference type="AlphaFoldDB" id="A0A377HFQ0"/>
<dbReference type="EMBL" id="UGEB01000002">
    <property type="protein sequence ID" value="STO41351.1"/>
    <property type="molecule type" value="Genomic_DNA"/>
</dbReference>
<organism evidence="1 2">
    <name type="scientific">Escherichia coli</name>
    <dbReference type="NCBI Taxonomy" id="562"/>
    <lineage>
        <taxon>Bacteria</taxon>
        <taxon>Pseudomonadati</taxon>
        <taxon>Pseudomonadota</taxon>
        <taxon>Gammaproteobacteria</taxon>
        <taxon>Enterobacterales</taxon>
        <taxon>Enterobacteriaceae</taxon>
        <taxon>Escherichia</taxon>
    </lineage>
</organism>
<dbReference type="EC" id="2.7.3.-" evidence="1"/>
<dbReference type="GO" id="GO:0004673">
    <property type="term" value="F:protein histidine kinase activity"/>
    <property type="evidence" value="ECO:0007669"/>
    <property type="project" value="UniProtKB-EC"/>
</dbReference>
<protein>
    <submittedName>
        <fullName evidence="1">Sensor-like histidine kinase YfhK</fullName>
        <ecNumber evidence="1">2.7.13.3</ecNumber>
        <ecNumber evidence="1">2.7.3.-</ecNumber>
    </submittedName>
</protein>
<sequence>MLAFLLILLPLLVLAWQAWQSLNALSDQAALVNRTTLIDARRSEAMTNAALEMERSYRQYCVLDDPTLAKVYQSQRKRYSEMLDAHAGVLPDDKLYQALRQDLNNLAQLQCNNSGPDAAAAARLEAFASANTEMVQATRTVCSLVGSNFSVKSPNVGNILVGNRWCYFW</sequence>
<keyword evidence="1" id="KW-0418">Kinase</keyword>
<dbReference type="EC" id="2.7.13.3" evidence="1"/>
<dbReference type="Proteomes" id="UP000255543">
    <property type="component" value="Unassembled WGS sequence"/>
</dbReference>